<keyword evidence="3" id="KW-1185">Reference proteome</keyword>
<feature type="transmembrane region" description="Helical" evidence="1">
    <location>
        <begin position="103"/>
        <end position="126"/>
    </location>
</feature>
<feature type="transmembrane region" description="Helical" evidence="1">
    <location>
        <begin position="77"/>
        <end position="96"/>
    </location>
</feature>
<organism evidence="2 3">
    <name type="scientific">Clostridium weizhouense</name>
    <dbReference type="NCBI Taxonomy" id="2859781"/>
    <lineage>
        <taxon>Bacteria</taxon>
        <taxon>Bacillati</taxon>
        <taxon>Bacillota</taxon>
        <taxon>Clostridia</taxon>
        <taxon>Eubacteriales</taxon>
        <taxon>Clostridiaceae</taxon>
        <taxon>Clostridium</taxon>
    </lineage>
</organism>
<evidence type="ECO:0000313" key="3">
    <source>
        <dbReference type="Proteomes" id="UP001519921"/>
    </source>
</evidence>
<accession>A0ABS7AKV8</accession>
<reference evidence="2 3" key="1">
    <citation type="submission" date="2021-07" db="EMBL/GenBank/DDBJ databases">
        <title>Clostridium weizhouense sp. nov., an anaerobic bacterium isolated from activated sludge of Petroleum wastewater.</title>
        <authorList>
            <person name="Li Q."/>
        </authorList>
    </citation>
    <scope>NUCLEOTIDE SEQUENCE [LARGE SCALE GENOMIC DNA]</scope>
    <source>
        <strain evidence="2 3">YB-6</strain>
    </source>
</reference>
<dbReference type="Gene3D" id="1.10.1760.20">
    <property type="match status" value="1"/>
</dbReference>
<name>A0ABS7AKV8_9CLOT</name>
<gene>
    <name evidence="2" type="ORF">KYD98_04280</name>
</gene>
<dbReference type="RefSeq" id="WP_219778345.1">
    <property type="nucleotide sequence ID" value="NZ_JAHXPT010000002.1"/>
</dbReference>
<feature type="transmembrane region" description="Helical" evidence="1">
    <location>
        <begin position="7"/>
        <end position="25"/>
    </location>
</feature>
<dbReference type="Pfam" id="PF12822">
    <property type="entry name" value="ECF_trnsprt"/>
    <property type="match status" value="1"/>
</dbReference>
<sequence>MNEKTKNLVRAGLLLALGIIIPYTFHMTGLPGNIFLPMHIPVLLCGFILGEKYGLLIGFITPLINSIISGMPPIYPIGISMAFELASYGLIAGLMYKNKKYNIFISLITAMIIGRLISGITNYILLTVLGNGFVLASFLTGSFIKGIWGIIIQLILIPIIIKVIENKIDKDVIING</sequence>
<keyword evidence="1" id="KW-0812">Transmembrane</keyword>
<dbReference type="EMBL" id="JAHXPT010000002">
    <property type="protein sequence ID" value="MBW6409299.1"/>
    <property type="molecule type" value="Genomic_DNA"/>
</dbReference>
<feature type="transmembrane region" description="Helical" evidence="1">
    <location>
        <begin position="146"/>
        <end position="164"/>
    </location>
</feature>
<proteinExistence type="predicted"/>
<comment type="caution">
    <text evidence="2">The sequence shown here is derived from an EMBL/GenBank/DDBJ whole genome shotgun (WGS) entry which is preliminary data.</text>
</comment>
<dbReference type="Proteomes" id="UP001519921">
    <property type="component" value="Unassembled WGS sequence"/>
</dbReference>
<evidence type="ECO:0000313" key="2">
    <source>
        <dbReference type="EMBL" id="MBW6409299.1"/>
    </source>
</evidence>
<keyword evidence="1" id="KW-1133">Transmembrane helix</keyword>
<keyword evidence="1" id="KW-0472">Membrane</keyword>
<dbReference type="InterPro" id="IPR024529">
    <property type="entry name" value="ECF_trnsprt_substrate-spec"/>
</dbReference>
<protein>
    <submittedName>
        <fullName evidence="2">ECF transporter S component</fullName>
    </submittedName>
</protein>
<evidence type="ECO:0000256" key="1">
    <source>
        <dbReference type="SAM" id="Phobius"/>
    </source>
</evidence>